<dbReference type="PANTHER" id="PTHR43415">
    <property type="entry name" value="SPERMIDINE N(1)-ACETYLTRANSFERASE"/>
    <property type="match status" value="1"/>
</dbReference>
<dbReference type="PROSITE" id="PS51186">
    <property type="entry name" value="GNAT"/>
    <property type="match status" value="1"/>
</dbReference>
<organism evidence="2 3">
    <name type="scientific">Symbiobacterium terraclitae</name>
    <dbReference type="NCBI Taxonomy" id="557451"/>
    <lineage>
        <taxon>Bacteria</taxon>
        <taxon>Bacillati</taxon>
        <taxon>Bacillota</taxon>
        <taxon>Clostridia</taxon>
        <taxon>Eubacteriales</taxon>
        <taxon>Symbiobacteriaceae</taxon>
        <taxon>Symbiobacterium</taxon>
    </lineage>
</organism>
<accession>A0ABS4JRW5</accession>
<dbReference type="EC" id="2.3.1.267" evidence="2"/>
<evidence type="ECO:0000259" key="1">
    <source>
        <dbReference type="PROSITE" id="PS51186"/>
    </source>
</evidence>
<dbReference type="EMBL" id="JAGGLG010000011">
    <property type="protein sequence ID" value="MBP2018265.1"/>
    <property type="molecule type" value="Genomic_DNA"/>
</dbReference>
<name>A0ABS4JRW5_9FIRM</name>
<dbReference type="Pfam" id="PF13302">
    <property type="entry name" value="Acetyltransf_3"/>
    <property type="match status" value="1"/>
</dbReference>
<evidence type="ECO:0000313" key="2">
    <source>
        <dbReference type="EMBL" id="MBP2018265.1"/>
    </source>
</evidence>
<protein>
    <submittedName>
        <fullName evidence="2">Ribosomal-protein-alanine N-acetyltransferase</fullName>
        <ecNumber evidence="2">2.3.1.267</ecNumber>
    </submittedName>
</protein>
<keyword evidence="2" id="KW-0808">Transferase</keyword>
<dbReference type="InterPro" id="IPR000182">
    <property type="entry name" value="GNAT_dom"/>
</dbReference>
<comment type="caution">
    <text evidence="2">The sequence shown here is derived from an EMBL/GenBank/DDBJ whole genome shotgun (WGS) entry which is preliminary data.</text>
</comment>
<reference evidence="2 3" key="1">
    <citation type="submission" date="2021-03" db="EMBL/GenBank/DDBJ databases">
        <title>Genomic Encyclopedia of Type Strains, Phase IV (KMG-IV): sequencing the most valuable type-strain genomes for metagenomic binning, comparative biology and taxonomic classification.</title>
        <authorList>
            <person name="Goeker M."/>
        </authorList>
    </citation>
    <scope>NUCLEOTIDE SEQUENCE [LARGE SCALE GENOMIC DNA]</scope>
    <source>
        <strain evidence="2 3">DSM 27138</strain>
    </source>
</reference>
<dbReference type="InterPro" id="IPR016181">
    <property type="entry name" value="Acyl_CoA_acyltransferase"/>
</dbReference>
<keyword evidence="3" id="KW-1185">Reference proteome</keyword>
<sequence length="153" mass="17247">MNLTIRPMQQADAERIARWHYEGPYAFYDMANDPDDLAELMDPQRRENVYFAAVDADGSLIGFFCFSQDGSTVELGLGLRPDLTGKGLGLSFLEAGLQFARERFSVRAFRLSVAAFNQRAIKVYARAGFKPGRTYKNHTNGGVYDFLEMTREA</sequence>
<dbReference type="CDD" id="cd04301">
    <property type="entry name" value="NAT_SF"/>
    <property type="match status" value="1"/>
</dbReference>
<dbReference type="SUPFAM" id="SSF55729">
    <property type="entry name" value="Acyl-CoA N-acyltransferases (Nat)"/>
    <property type="match status" value="1"/>
</dbReference>
<dbReference type="Gene3D" id="3.40.630.30">
    <property type="match status" value="1"/>
</dbReference>
<dbReference type="PANTHER" id="PTHR43415:SF3">
    <property type="entry name" value="GNAT-FAMILY ACETYLTRANSFERASE"/>
    <property type="match status" value="1"/>
</dbReference>
<proteinExistence type="predicted"/>
<gene>
    <name evidence="2" type="ORF">J2Z79_001666</name>
</gene>
<evidence type="ECO:0000313" key="3">
    <source>
        <dbReference type="Proteomes" id="UP001519289"/>
    </source>
</evidence>
<feature type="domain" description="N-acetyltransferase" evidence="1">
    <location>
        <begin position="3"/>
        <end position="150"/>
    </location>
</feature>
<dbReference type="RefSeq" id="WP_209466397.1">
    <property type="nucleotide sequence ID" value="NZ_JAGGLG010000011.1"/>
</dbReference>
<keyword evidence="2" id="KW-0012">Acyltransferase</keyword>
<dbReference type="Proteomes" id="UP001519289">
    <property type="component" value="Unassembled WGS sequence"/>
</dbReference>
<dbReference type="GO" id="GO:0008999">
    <property type="term" value="F:protein-N-terminal-alanine acetyltransferase activity"/>
    <property type="evidence" value="ECO:0007669"/>
    <property type="project" value="UniProtKB-EC"/>
</dbReference>